<evidence type="ECO:0000313" key="1">
    <source>
        <dbReference type="EMBL" id="MCS3918508.1"/>
    </source>
</evidence>
<evidence type="ECO:0000313" key="2">
    <source>
        <dbReference type="Proteomes" id="UP001204798"/>
    </source>
</evidence>
<dbReference type="RefSeq" id="WP_259094418.1">
    <property type="nucleotide sequence ID" value="NZ_CP130454.1"/>
</dbReference>
<keyword evidence="2" id="KW-1185">Reference proteome</keyword>
<proteinExistence type="predicted"/>
<dbReference type="EMBL" id="JANUCP010000002">
    <property type="protein sequence ID" value="MCS3918508.1"/>
    <property type="molecule type" value="Genomic_DNA"/>
</dbReference>
<name>A0ABT2ENM0_9BACT</name>
<accession>A0ABT2ENM0</accession>
<reference evidence="1 2" key="1">
    <citation type="submission" date="2022-08" db="EMBL/GenBank/DDBJ databases">
        <title>Bacterial and archaeal communities from various locations to study Microbial Dark Matter (Phase II).</title>
        <authorList>
            <person name="Stepanauskas R."/>
        </authorList>
    </citation>
    <scope>NUCLEOTIDE SEQUENCE [LARGE SCALE GENOMIC DNA]</scope>
    <source>
        <strain evidence="1 2">PD1</strain>
    </source>
</reference>
<sequence length="63" mass="7182">MASSEWRIASSEWRIDKSIGGEILFAADAAPIFTLYALRITLQGELAWKRGSKVFRHHGERCF</sequence>
<protein>
    <submittedName>
        <fullName evidence="1">Uncharacterized protein</fullName>
    </submittedName>
</protein>
<gene>
    <name evidence="1" type="ORF">M2350_000908</name>
</gene>
<comment type="caution">
    <text evidence="1">The sequence shown here is derived from an EMBL/GenBank/DDBJ whole genome shotgun (WGS) entry which is preliminary data.</text>
</comment>
<dbReference type="Proteomes" id="UP001204798">
    <property type="component" value="Unassembled WGS sequence"/>
</dbReference>
<organism evidence="1 2">
    <name type="scientific">Candidatus Fervidibacter sacchari</name>
    <dbReference type="NCBI Taxonomy" id="1448929"/>
    <lineage>
        <taxon>Bacteria</taxon>
        <taxon>Candidatus Fervidibacterota</taxon>
        <taxon>Candidatus Fervidibacter</taxon>
    </lineage>
</organism>